<keyword evidence="3" id="KW-1185">Reference proteome</keyword>
<dbReference type="VEuPathDB" id="FungiDB:TSTA_064860"/>
<dbReference type="GeneID" id="8103546"/>
<dbReference type="AlphaFoldDB" id="B8LTE5"/>
<reference evidence="3" key="1">
    <citation type="journal article" date="2015" name="Genome Announc.">
        <title>Genome sequence of the AIDS-associated pathogen Penicillium marneffei (ATCC18224) and its near taxonomic relative Talaromyces stipitatus (ATCC10500).</title>
        <authorList>
            <person name="Nierman W.C."/>
            <person name="Fedorova-Abrams N.D."/>
            <person name="Andrianopoulos A."/>
        </authorList>
    </citation>
    <scope>NUCLEOTIDE SEQUENCE [LARGE SCALE GENOMIC DNA]</scope>
    <source>
        <strain evidence="3">ATCC 10500 / CBS 375.48 / QM 6759 / NRRL 1006</strain>
    </source>
</reference>
<dbReference type="RefSeq" id="XP_002340410.1">
    <property type="nucleotide sequence ID" value="XM_002340369.1"/>
</dbReference>
<name>B8LTE5_TALSN</name>
<dbReference type="InParanoid" id="B8LTE5"/>
<organism evidence="2 3">
    <name type="scientific">Talaromyces stipitatus (strain ATCC 10500 / CBS 375.48 / QM 6759 / NRRL 1006)</name>
    <name type="common">Penicillium stipitatum</name>
    <dbReference type="NCBI Taxonomy" id="441959"/>
    <lineage>
        <taxon>Eukaryota</taxon>
        <taxon>Fungi</taxon>
        <taxon>Dikarya</taxon>
        <taxon>Ascomycota</taxon>
        <taxon>Pezizomycotina</taxon>
        <taxon>Eurotiomycetes</taxon>
        <taxon>Eurotiomycetidae</taxon>
        <taxon>Eurotiales</taxon>
        <taxon>Trichocomaceae</taxon>
        <taxon>Talaromyces</taxon>
        <taxon>Talaromyces sect. Talaromyces</taxon>
    </lineage>
</organism>
<dbReference type="Proteomes" id="UP000001745">
    <property type="component" value="Unassembled WGS sequence"/>
</dbReference>
<evidence type="ECO:0000313" key="2">
    <source>
        <dbReference type="EMBL" id="EED23023.1"/>
    </source>
</evidence>
<dbReference type="OMA" id="DTHLIVC"/>
<gene>
    <name evidence="2" type="ORF">TSTA_064860</name>
</gene>
<dbReference type="EMBL" id="EQ962652">
    <property type="protein sequence ID" value="EED23023.1"/>
    <property type="molecule type" value="Genomic_DNA"/>
</dbReference>
<dbReference type="PhylomeDB" id="B8LTE5"/>
<dbReference type="eggNOG" id="ENOG502SDG8">
    <property type="taxonomic scope" value="Eukaryota"/>
</dbReference>
<sequence length="262" mass="29087">MKLEGEWKQLIWRGDSSVIGRDIQDSLVDTCLMIDARVLSITSVADFINFILDETNSLTTVVVCSTRERLLKQLTADISAQLQEHDDHQLSGNGPSPLLEAAPHPSPSKLSLLSNTIGAITISQRIKLVFCPSLAHLRAYLSTFQLHPSHKSIDNQKQAAERGRPVIAILDFLAIHYVSTQFSAQGLSQTLSLAVETAARTDSSILLCECDDAVNPGDRDHGQRLWDLHVPLLNGGSLRSDHERAGRHIPVRQVAQRWFRFE</sequence>
<dbReference type="HOGENOM" id="CLU_071085_2_0_1"/>
<accession>B8LTE5</accession>
<evidence type="ECO:0000313" key="3">
    <source>
        <dbReference type="Proteomes" id="UP000001745"/>
    </source>
</evidence>
<proteinExistence type="predicted"/>
<feature type="region of interest" description="Disordered" evidence="1">
    <location>
        <begin position="85"/>
        <end position="105"/>
    </location>
</feature>
<protein>
    <submittedName>
        <fullName evidence="2">Uncharacterized protein</fullName>
    </submittedName>
</protein>
<evidence type="ECO:0000256" key="1">
    <source>
        <dbReference type="SAM" id="MobiDB-lite"/>
    </source>
</evidence>
<dbReference type="OrthoDB" id="5391496at2759"/>